<evidence type="ECO:0000313" key="1">
    <source>
        <dbReference type="EMBL" id="MDM5281852.1"/>
    </source>
</evidence>
<proteinExistence type="predicted"/>
<reference evidence="1" key="1">
    <citation type="submission" date="2023-06" db="EMBL/GenBank/DDBJ databases">
        <title>Comparative genomics of Bacillaceae isolates and their secondary metabolite potential.</title>
        <authorList>
            <person name="Song L."/>
            <person name="Nielsen L.J."/>
            <person name="Mohite O."/>
            <person name="Xu X."/>
            <person name="Weber T."/>
            <person name="Kovacs A.T."/>
        </authorList>
    </citation>
    <scope>NUCLEOTIDE SEQUENCE</scope>
    <source>
        <strain evidence="1">G1S1</strain>
    </source>
</reference>
<gene>
    <name evidence="1" type="ORF">QUF85_00450</name>
</gene>
<comment type="caution">
    <text evidence="1">The sequence shown here is derived from an EMBL/GenBank/DDBJ whole genome shotgun (WGS) entry which is preliminary data.</text>
</comment>
<dbReference type="RefSeq" id="WP_289348099.1">
    <property type="nucleotide sequence ID" value="NZ_JAUCFI010000001.1"/>
</dbReference>
<dbReference type="Proteomes" id="UP001238973">
    <property type="component" value="Unassembled WGS sequence"/>
</dbReference>
<sequence length="181" mass="20905">MRLATALDNEESKEIRKWLEQYIFPNDFLEDNFFNTSTVLYSVNLNNHLTLFHSVVHNLKPAKFSPEDLNESLLEGCRMFGINEGCNYFNVNVHDNISRVIESIGTYSLKRQDKTSVLFPLYYLLTENTAGEGGTSYTGLIGKDKEWMLSIEFENEIIFKVHGNGKFCNFVKKLLLQNKET</sequence>
<accession>A0AAJ1QI96</accession>
<dbReference type="AlphaFoldDB" id="A0AAJ1QI96"/>
<name>A0AAJ1QI96_9BACI</name>
<dbReference type="EMBL" id="JAUCFI010000001">
    <property type="protein sequence ID" value="MDM5281852.1"/>
    <property type="molecule type" value="Genomic_DNA"/>
</dbReference>
<organism evidence="1 2">
    <name type="scientific">Peribacillus frigoritolerans</name>
    <dbReference type="NCBI Taxonomy" id="450367"/>
    <lineage>
        <taxon>Bacteria</taxon>
        <taxon>Bacillati</taxon>
        <taxon>Bacillota</taxon>
        <taxon>Bacilli</taxon>
        <taxon>Bacillales</taxon>
        <taxon>Bacillaceae</taxon>
        <taxon>Peribacillus</taxon>
    </lineage>
</organism>
<evidence type="ECO:0000313" key="2">
    <source>
        <dbReference type="Proteomes" id="UP001238973"/>
    </source>
</evidence>
<protein>
    <submittedName>
        <fullName evidence="1">Uncharacterized protein</fullName>
    </submittedName>
</protein>